<dbReference type="GO" id="GO:0009636">
    <property type="term" value="P:response to toxic substance"/>
    <property type="evidence" value="ECO:0007669"/>
    <property type="project" value="TreeGrafter"/>
</dbReference>
<feature type="transmembrane region" description="Helical" evidence="1">
    <location>
        <begin position="128"/>
        <end position="145"/>
    </location>
</feature>
<feature type="transmembrane region" description="Helical" evidence="1">
    <location>
        <begin position="172"/>
        <end position="192"/>
    </location>
</feature>
<dbReference type="Proteomes" id="UP000186015">
    <property type="component" value="Unassembled WGS sequence"/>
</dbReference>
<dbReference type="RefSeq" id="WP_074828726.1">
    <property type="nucleotide sequence ID" value="NZ_FOAT01000001.1"/>
</dbReference>
<dbReference type="PANTHER" id="PTHR37810:SF5">
    <property type="entry name" value="IMMUNITY PROTEIN SDPI"/>
    <property type="match status" value="1"/>
</dbReference>
<dbReference type="AlphaFoldDB" id="A0A1H7FMH7"/>
<organism evidence="3 4">
    <name type="scientific">Ruminococcus albus</name>
    <dbReference type="NCBI Taxonomy" id="1264"/>
    <lineage>
        <taxon>Bacteria</taxon>
        <taxon>Bacillati</taxon>
        <taxon>Bacillota</taxon>
        <taxon>Clostridia</taxon>
        <taxon>Eubacteriales</taxon>
        <taxon>Oscillospiraceae</taxon>
        <taxon>Ruminococcus</taxon>
    </lineage>
</organism>
<keyword evidence="1" id="KW-0472">Membrane</keyword>
<dbReference type="InterPro" id="IPR012867">
    <property type="entry name" value="DUF1648"/>
</dbReference>
<keyword evidence="1" id="KW-1133">Transmembrane helix</keyword>
<dbReference type="InterPro" id="IPR026272">
    <property type="entry name" value="SdpI"/>
</dbReference>
<name>A0A1H7FMH7_RUMAL</name>
<sequence length="236" mass="26107">MKKLTWGIALLPLIATAAAVNFLPEKVPTHYNAAGEIDNWGSRNSAFILPIIIIIFKAIFEVIARAMQSRAVDCENSADRAKQNIKVLQKIIPWVIGAMAAFQFVMLVKMCADSHADISNMPIDGMRIYAFIFGLIFIPIGNSVSKTRRNGLIGFRLKWTLYNDVTWQKSNFFGGVCLMLVGICTMISTAFVSGLADLLLMVAYLNVAIVVMMVYAKRVYDEEKAKGDNSGIGNQE</sequence>
<dbReference type="EMBL" id="FOAT01000001">
    <property type="protein sequence ID" value="SEK27161.1"/>
    <property type="molecule type" value="Genomic_DNA"/>
</dbReference>
<feature type="transmembrane region" description="Helical" evidence="1">
    <location>
        <begin position="198"/>
        <end position="216"/>
    </location>
</feature>
<proteinExistence type="predicted"/>
<reference evidence="3 4" key="1">
    <citation type="submission" date="2016-10" db="EMBL/GenBank/DDBJ databases">
        <authorList>
            <person name="de Groot N.N."/>
        </authorList>
    </citation>
    <scope>NUCLEOTIDE SEQUENCE [LARGE SCALE GENOMIC DNA]</scope>
    <source>
        <strain evidence="3 4">KH2T6</strain>
    </source>
</reference>
<dbReference type="PIRSF" id="PIRSF038959">
    <property type="entry name" value="SdpI"/>
    <property type="match status" value="1"/>
</dbReference>
<accession>A0A1H7FMH7</accession>
<dbReference type="PANTHER" id="PTHR37810">
    <property type="entry name" value="IMMUNITY PROTEIN SDPI"/>
    <property type="match status" value="1"/>
</dbReference>
<gene>
    <name evidence="3" type="ORF">SAMN05216469_101328</name>
</gene>
<evidence type="ECO:0000256" key="1">
    <source>
        <dbReference type="SAM" id="Phobius"/>
    </source>
</evidence>
<feature type="transmembrane region" description="Helical" evidence="1">
    <location>
        <begin position="91"/>
        <end position="108"/>
    </location>
</feature>
<evidence type="ECO:0000313" key="3">
    <source>
        <dbReference type="EMBL" id="SEK27161.1"/>
    </source>
</evidence>
<evidence type="ECO:0000259" key="2">
    <source>
        <dbReference type="Pfam" id="PF07853"/>
    </source>
</evidence>
<dbReference type="OrthoDB" id="9808690at2"/>
<protein>
    <submittedName>
        <fullName evidence="3">Uncharacterized membrane protein</fullName>
    </submittedName>
</protein>
<dbReference type="InterPro" id="IPR025962">
    <property type="entry name" value="SdpI/YhfL"/>
</dbReference>
<feature type="domain" description="DUF1648" evidence="2">
    <location>
        <begin position="8"/>
        <end position="54"/>
    </location>
</feature>
<dbReference type="Pfam" id="PF13630">
    <property type="entry name" value="SdpI"/>
    <property type="match status" value="1"/>
</dbReference>
<dbReference type="Pfam" id="PF07853">
    <property type="entry name" value="DUF1648"/>
    <property type="match status" value="1"/>
</dbReference>
<keyword evidence="1" id="KW-0812">Transmembrane</keyword>
<evidence type="ECO:0000313" key="4">
    <source>
        <dbReference type="Proteomes" id="UP000186015"/>
    </source>
</evidence>
<feature type="transmembrane region" description="Helical" evidence="1">
    <location>
        <begin position="43"/>
        <end position="60"/>
    </location>
</feature>